<dbReference type="PANTHER" id="PTHR22803">
    <property type="entry name" value="MANNOSE, PHOSPHOLIPASE, LECTIN RECEPTOR RELATED"/>
    <property type="match status" value="1"/>
</dbReference>
<dbReference type="InterPro" id="IPR016186">
    <property type="entry name" value="C-type_lectin-like/link_sf"/>
</dbReference>
<keyword evidence="1" id="KW-0732">Signal</keyword>
<keyword evidence="4" id="KW-1185">Reference proteome</keyword>
<dbReference type="Pfam" id="PF00059">
    <property type="entry name" value="Lectin_C"/>
    <property type="match status" value="1"/>
</dbReference>
<sequence>MTKKFLLFAITLLLICFAVPAAASPFAFQGSTYELIKDKGISWDEANAKAIAAGGHLATITSSAENEFLKQTFFTKDKNAYWLGAFQTGDENKQTPTANWQWVTGEEWNFTNWSSKEPNNSGMNEIHLSADSRFEYKWNDEDSAVKQMITGYVIETPSGTSPTPIPGAIWLLGTSIAGLLGFKRKFNK</sequence>
<dbReference type="OrthoDB" id="500962at2"/>
<evidence type="ECO:0000256" key="1">
    <source>
        <dbReference type="SAM" id="SignalP"/>
    </source>
</evidence>
<dbReference type="InterPro" id="IPR016187">
    <property type="entry name" value="CTDL_fold"/>
</dbReference>
<feature type="domain" description="C-type lectin" evidence="2">
    <location>
        <begin position="28"/>
        <end position="141"/>
    </location>
</feature>
<dbReference type="SUPFAM" id="SSF56436">
    <property type="entry name" value="C-type lectin-like"/>
    <property type="match status" value="1"/>
</dbReference>
<gene>
    <name evidence="3" type="ORF">SAMN06295933_0706</name>
</gene>
<dbReference type="RefSeq" id="WP_085098334.1">
    <property type="nucleotide sequence ID" value="NZ_FWZU01000001.1"/>
</dbReference>
<organism evidence="3 4">
    <name type="scientific">Desulfovibrio gilichinskyi</name>
    <dbReference type="NCBI Taxonomy" id="1519643"/>
    <lineage>
        <taxon>Bacteria</taxon>
        <taxon>Pseudomonadati</taxon>
        <taxon>Thermodesulfobacteriota</taxon>
        <taxon>Desulfovibrionia</taxon>
        <taxon>Desulfovibrionales</taxon>
        <taxon>Desulfovibrionaceae</taxon>
        <taxon>Desulfovibrio</taxon>
    </lineage>
</organism>
<evidence type="ECO:0000259" key="2">
    <source>
        <dbReference type="PROSITE" id="PS50041"/>
    </source>
</evidence>
<dbReference type="SMART" id="SM00034">
    <property type="entry name" value="CLECT"/>
    <property type="match status" value="1"/>
</dbReference>
<feature type="signal peptide" evidence="1">
    <location>
        <begin position="1"/>
        <end position="23"/>
    </location>
</feature>
<dbReference type="PROSITE" id="PS50041">
    <property type="entry name" value="C_TYPE_LECTIN_2"/>
    <property type="match status" value="1"/>
</dbReference>
<dbReference type="AlphaFoldDB" id="A0A1X7CD36"/>
<name>A0A1X7CD36_9BACT</name>
<evidence type="ECO:0000313" key="4">
    <source>
        <dbReference type="Proteomes" id="UP000192906"/>
    </source>
</evidence>
<dbReference type="EMBL" id="FWZU01000001">
    <property type="protein sequence ID" value="SME94506.1"/>
    <property type="molecule type" value="Genomic_DNA"/>
</dbReference>
<proteinExistence type="predicted"/>
<reference evidence="4" key="1">
    <citation type="submission" date="2017-04" db="EMBL/GenBank/DDBJ databases">
        <authorList>
            <person name="Varghese N."/>
            <person name="Submissions S."/>
        </authorList>
    </citation>
    <scope>NUCLEOTIDE SEQUENCE [LARGE SCALE GENOMIC DNA]</scope>
    <source>
        <strain evidence="4">K3S</strain>
    </source>
</reference>
<dbReference type="Proteomes" id="UP000192906">
    <property type="component" value="Unassembled WGS sequence"/>
</dbReference>
<dbReference type="STRING" id="1519643.SAMN06295933_0706"/>
<evidence type="ECO:0000313" key="3">
    <source>
        <dbReference type="EMBL" id="SME94506.1"/>
    </source>
</evidence>
<dbReference type="Gene3D" id="3.10.100.10">
    <property type="entry name" value="Mannose-Binding Protein A, subunit A"/>
    <property type="match status" value="1"/>
</dbReference>
<protein>
    <submittedName>
        <fullName evidence="3">Lectin C-type domain-containing protein</fullName>
    </submittedName>
</protein>
<accession>A0A1X7CD36</accession>
<dbReference type="InterPro" id="IPR001304">
    <property type="entry name" value="C-type_lectin-like"/>
</dbReference>
<dbReference type="InterPro" id="IPR050111">
    <property type="entry name" value="C-type_lectin/snaclec_domain"/>
</dbReference>
<feature type="chain" id="PRO_5012417211" evidence="1">
    <location>
        <begin position="24"/>
        <end position="188"/>
    </location>
</feature>